<proteinExistence type="predicted"/>
<organism evidence="1">
    <name type="scientific">Ophidiomyces ophidiicola</name>
    <dbReference type="NCBI Taxonomy" id="1387563"/>
    <lineage>
        <taxon>Eukaryota</taxon>
        <taxon>Fungi</taxon>
        <taxon>Dikarya</taxon>
        <taxon>Ascomycota</taxon>
        <taxon>Pezizomycotina</taxon>
        <taxon>Eurotiomycetes</taxon>
        <taxon>Eurotiomycetidae</taxon>
        <taxon>Onygenales</taxon>
        <taxon>Onygenaceae</taxon>
        <taxon>Ophidiomyces</taxon>
    </lineage>
</organism>
<sequence>MATVSSQTHLSNPTTAPSSASTTPNLAHGHPPPAKPSAMPPSGMGKKGKGKKPADPSETSKLLAAKISQLEQDAAGEKDQEAEIEREVKKATRDLNQLLNTIESPMTRLETVHKKYTELLADMKKLDRDYAKSKKRADQLQKDQDKGKSELNKTATMKDKLEKLCRELTKENKKVKDENKRLEDTERRARGIVNDRLDSLLFDIQDVMAQKGNARVEKVDVDLDEALRAKIKTIGEKFELREQHFKALLRNKDAEIQSLTAKYEEQRRHAETEAARCRALSSQVSTFSHTEAELRSQLNIYVEKFKQVGVAVYAVEDTLNNSNELFMTFRKEMEEMSKKTKRLEKENLTLTRKHDQTNRNILEMAEERTRNNEELEKWRKKSNNLEALCRRMQQQGRGQAVAEDLEVDEDDDEGTESEYDDEYEDEDEDLSEEGEYVDGEPQHGPKTAAAAAGAEKPVFGPPPPPTLAEARSNGNRVVNGYKH</sequence>
<name>A0ACB8V071_9EURO</name>
<dbReference type="EMBL" id="JALBCA010000024">
    <property type="protein sequence ID" value="KAI2389418.1"/>
    <property type="molecule type" value="Genomic_DNA"/>
</dbReference>
<protein>
    <submittedName>
        <fullName evidence="1">Uncharacterized protein</fullName>
    </submittedName>
</protein>
<gene>
    <name evidence="1" type="ORF">LOY88_002137</name>
</gene>
<accession>A0ACB8V071</accession>
<evidence type="ECO:0000313" key="1">
    <source>
        <dbReference type="EMBL" id="KAI2389418.1"/>
    </source>
</evidence>
<comment type="caution">
    <text evidence="1">The sequence shown here is derived from an EMBL/GenBank/DDBJ whole genome shotgun (WGS) entry which is preliminary data.</text>
</comment>
<reference evidence="1" key="1">
    <citation type="journal article" date="2022" name="bioRxiv">
        <title>Population genetic analysis of Ophidiomyces ophidiicola, the causative agent of snake fungal disease, indicates recent introductions to the USA.</title>
        <authorList>
            <person name="Ladner J.T."/>
            <person name="Palmer J.M."/>
            <person name="Ettinger C.L."/>
            <person name="Stajich J.E."/>
            <person name="Farrell T.M."/>
            <person name="Glorioso B.M."/>
            <person name="Lawson B."/>
            <person name="Price S.J."/>
            <person name="Stengle A.G."/>
            <person name="Grear D.A."/>
            <person name="Lorch J.M."/>
        </authorList>
    </citation>
    <scope>NUCLEOTIDE SEQUENCE</scope>
    <source>
        <strain evidence="1">NWHC 24266-5</strain>
    </source>
</reference>